<accession>J3MR51</accession>
<keyword evidence="2" id="KW-1185">Reference proteome</keyword>
<evidence type="ECO:0000313" key="1">
    <source>
        <dbReference type="EnsemblPlants" id="OB08G15800.1"/>
    </source>
</evidence>
<proteinExistence type="predicted"/>
<dbReference type="EnsemblPlants" id="OB08G15800.1">
    <property type="protein sequence ID" value="OB08G15800.1"/>
    <property type="gene ID" value="OB08G15800"/>
</dbReference>
<name>J3MR51_ORYBR</name>
<dbReference type="HOGENOM" id="CLU_3053594_0_0_1"/>
<reference evidence="1" key="1">
    <citation type="journal article" date="2013" name="Nat. Commun.">
        <title>Whole-genome sequencing of Oryza brachyantha reveals mechanisms underlying Oryza genome evolution.</title>
        <authorList>
            <person name="Chen J."/>
            <person name="Huang Q."/>
            <person name="Gao D."/>
            <person name="Wang J."/>
            <person name="Lang Y."/>
            <person name="Liu T."/>
            <person name="Li B."/>
            <person name="Bai Z."/>
            <person name="Luis Goicoechea J."/>
            <person name="Liang C."/>
            <person name="Chen C."/>
            <person name="Zhang W."/>
            <person name="Sun S."/>
            <person name="Liao Y."/>
            <person name="Zhang X."/>
            <person name="Yang L."/>
            <person name="Song C."/>
            <person name="Wang M."/>
            <person name="Shi J."/>
            <person name="Liu G."/>
            <person name="Liu J."/>
            <person name="Zhou H."/>
            <person name="Zhou W."/>
            <person name="Yu Q."/>
            <person name="An N."/>
            <person name="Chen Y."/>
            <person name="Cai Q."/>
            <person name="Wang B."/>
            <person name="Liu B."/>
            <person name="Min J."/>
            <person name="Huang Y."/>
            <person name="Wu H."/>
            <person name="Li Z."/>
            <person name="Zhang Y."/>
            <person name="Yin Y."/>
            <person name="Song W."/>
            <person name="Jiang J."/>
            <person name="Jackson S.A."/>
            <person name="Wing R.A."/>
            <person name="Wang J."/>
            <person name="Chen M."/>
        </authorList>
    </citation>
    <scope>NUCLEOTIDE SEQUENCE [LARGE SCALE GENOMIC DNA]</scope>
    <source>
        <strain evidence="1">cv. IRGC 101232</strain>
    </source>
</reference>
<dbReference type="AlphaFoldDB" id="J3MR51"/>
<dbReference type="Gramene" id="OB08G15800.1">
    <property type="protein sequence ID" value="OB08G15800.1"/>
    <property type="gene ID" value="OB08G15800"/>
</dbReference>
<dbReference type="Proteomes" id="UP000006038">
    <property type="component" value="Chromosome 8"/>
</dbReference>
<evidence type="ECO:0000313" key="2">
    <source>
        <dbReference type="Proteomes" id="UP000006038"/>
    </source>
</evidence>
<organism evidence="1">
    <name type="scientific">Oryza brachyantha</name>
    <name type="common">malo sina</name>
    <dbReference type="NCBI Taxonomy" id="4533"/>
    <lineage>
        <taxon>Eukaryota</taxon>
        <taxon>Viridiplantae</taxon>
        <taxon>Streptophyta</taxon>
        <taxon>Embryophyta</taxon>
        <taxon>Tracheophyta</taxon>
        <taxon>Spermatophyta</taxon>
        <taxon>Magnoliopsida</taxon>
        <taxon>Liliopsida</taxon>
        <taxon>Poales</taxon>
        <taxon>Poaceae</taxon>
        <taxon>BOP clade</taxon>
        <taxon>Oryzoideae</taxon>
        <taxon>Oryzeae</taxon>
        <taxon>Oryzinae</taxon>
        <taxon>Oryza</taxon>
    </lineage>
</organism>
<protein>
    <submittedName>
        <fullName evidence="1">Uncharacterized protein</fullName>
    </submittedName>
</protein>
<reference evidence="1" key="2">
    <citation type="submission" date="2013-04" db="UniProtKB">
        <authorList>
            <consortium name="EnsemblPlants"/>
        </authorList>
    </citation>
    <scope>IDENTIFICATION</scope>
</reference>
<sequence>MPSHFHYSIVYVTPLTKSQSNRENVFTATTPAEEKNMSPLYKVISTLHSSVITI</sequence>